<accession>A0A6M4GZ69</accession>
<dbReference type="InterPro" id="IPR024915">
    <property type="entry name" value="23S_rRNA_MeTrfase_RlmB"/>
</dbReference>
<evidence type="ECO:0000256" key="6">
    <source>
        <dbReference type="HAMAP-Rule" id="MF_01887"/>
    </source>
</evidence>
<dbReference type="FunFam" id="3.40.1280.10:FF:000008">
    <property type="entry name" value="Group 3 RNA methyltransferase TrmH"/>
    <property type="match status" value="1"/>
</dbReference>
<name>A0A6M4GZ69_9PROT</name>
<evidence type="ECO:0000256" key="5">
    <source>
        <dbReference type="ARBA" id="ARBA00022691"/>
    </source>
</evidence>
<dbReference type="KEGG" id="uru:DSM104443_02815"/>
<evidence type="ECO:0000256" key="1">
    <source>
        <dbReference type="ARBA" id="ARBA00022490"/>
    </source>
</evidence>
<dbReference type="PANTHER" id="PTHR46429:SF1">
    <property type="entry name" value="23S RRNA (GUANOSINE-2'-O-)-METHYLTRANSFERASE RLMB"/>
    <property type="match status" value="1"/>
</dbReference>
<dbReference type="HAMAP" id="MF_01887">
    <property type="entry name" value="23SrRNA_methyltr_B"/>
    <property type="match status" value="1"/>
</dbReference>
<dbReference type="AlphaFoldDB" id="A0A6M4GZ69"/>
<dbReference type="SUPFAM" id="SSF55315">
    <property type="entry name" value="L30e-like"/>
    <property type="match status" value="1"/>
</dbReference>
<dbReference type="SUPFAM" id="SSF75217">
    <property type="entry name" value="alpha/beta knot"/>
    <property type="match status" value="1"/>
</dbReference>
<dbReference type="CDD" id="cd18103">
    <property type="entry name" value="SpoU-like_RlmB"/>
    <property type="match status" value="1"/>
</dbReference>
<dbReference type="InterPro" id="IPR013123">
    <property type="entry name" value="SpoU_subst-bd"/>
</dbReference>
<dbReference type="RefSeq" id="WP_212757200.1">
    <property type="nucleotide sequence ID" value="NZ_CP053069.1"/>
</dbReference>
<dbReference type="EMBL" id="CP053069">
    <property type="protein sequence ID" value="QJR11733.1"/>
    <property type="molecule type" value="Genomic_DNA"/>
</dbReference>
<sequence>MLAGFHAVKSRLRVKPESVREIFMDAERKDARAKELRALAEKVGVRVLTVDAKRLDGMSGGTRHQGVVAQAEDLHMPQFIEDVLEDLQDPPLLLLLDGVTDPHNLGACLRVADGVGAHAVIAPKDRAVGLTMAAIKVSSGASETVPYIVVTNLARTMRDLKDRGIWLVGTDDEAGASIYDSKLEGALGIVLGAEGEGLRRLTAETCDSLVSIPMNGTVESLNVSVASGVCLYEAHRQRMAAGRKKAKPA</sequence>
<feature type="binding site" evidence="6">
    <location>
        <position position="192"/>
    </location>
    <ligand>
        <name>S-adenosyl-L-methionine</name>
        <dbReference type="ChEBI" id="CHEBI:59789"/>
    </ligand>
</feature>
<keyword evidence="3 6" id="KW-0489">Methyltransferase</keyword>
<feature type="binding site" evidence="6">
    <location>
        <position position="221"/>
    </location>
    <ligand>
        <name>S-adenosyl-L-methionine</name>
        <dbReference type="ChEBI" id="CHEBI:59789"/>
    </ligand>
</feature>
<evidence type="ECO:0000256" key="3">
    <source>
        <dbReference type="ARBA" id="ARBA00022603"/>
    </source>
</evidence>
<evidence type="ECO:0000259" key="7">
    <source>
        <dbReference type="SMART" id="SM00967"/>
    </source>
</evidence>
<evidence type="ECO:0000313" key="8">
    <source>
        <dbReference type="EMBL" id="QJR11733.1"/>
    </source>
</evidence>
<feature type="binding site" evidence="6">
    <location>
        <position position="212"/>
    </location>
    <ligand>
        <name>S-adenosyl-L-methionine</name>
        <dbReference type="ChEBI" id="CHEBI:59789"/>
    </ligand>
</feature>
<evidence type="ECO:0000313" key="9">
    <source>
        <dbReference type="Proteomes" id="UP000501534"/>
    </source>
</evidence>
<dbReference type="GO" id="GO:0070039">
    <property type="term" value="F:rRNA (guanosine-2'-O-)-methyltransferase activity"/>
    <property type="evidence" value="ECO:0007669"/>
    <property type="project" value="UniProtKB-UniRule"/>
</dbReference>
<evidence type="ECO:0000256" key="4">
    <source>
        <dbReference type="ARBA" id="ARBA00022679"/>
    </source>
</evidence>
<comment type="subcellular location">
    <subcellularLocation>
        <location evidence="6">Cytoplasm</location>
    </subcellularLocation>
</comment>
<dbReference type="Pfam" id="PF00588">
    <property type="entry name" value="SpoU_methylase"/>
    <property type="match status" value="1"/>
</dbReference>
<reference evidence="8 9" key="1">
    <citation type="submission" date="2020-04" db="EMBL/GenBank/DDBJ databases">
        <title>Usitatibacter rugosus gen. nov., sp. nov. and Usitatibacter palustris sp. nov., novel members of Usitatibacteraceae fam. nov. within the order Nitrosomonadales isolated from soil.</title>
        <authorList>
            <person name="Huber K.J."/>
            <person name="Neumann-Schaal M."/>
            <person name="Geppert A."/>
            <person name="Luckner M."/>
            <person name="Wanner G."/>
            <person name="Overmann J."/>
        </authorList>
    </citation>
    <scope>NUCLEOTIDE SEQUENCE [LARGE SCALE GENOMIC DNA]</scope>
    <source>
        <strain evidence="8 9">0125_3</strain>
    </source>
</reference>
<evidence type="ECO:0000256" key="2">
    <source>
        <dbReference type="ARBA" id="ARBA00022552"/>
    </source>
</evidence>
<comment type="catalytic activity">
    <reaction evidence="6">
        <text>guanosine(2251) in 23S rRNA + S-adenosyl-L-methionine = 2'-O-methylguanosine(2251) in 23S rRNA + S-adenosyl-L-homocysteine + H(+)</text>
        <dbReference type="Rhea" id="RHEA:24140"/>
        <dbReference type="Rhea" id="RHEA-COMP:10239"/>
        <dbReference type="Rhea" id="RHEA-COMP:10241"/>
        <dbReference type="ChEBI" id="CHEBI:15378"/>
        <dbReference type="ChEBI" id="CHEBI:57856"/>
        <dbReference type="ChEBI" id="CHEBI:59789"/>
        <dbReference type="ChEBI" id="CHEBI:74269"/>
        <dbReference type="ChEBI" id="CHEBI:74445"/>
        <dbReference type="EC" id="2.1.1.185"/>
    </reaction>
</comment>
<comment type="function">
    <text evidence="6">Specifically methylates the ribose of guanosine 2251 in 23S rRNA.</text>
</comment>
<dbReference type="Gene3D" id="3.30.1330.30">
    <property type="match status" value="1"/>
</dbReference>
<dbReference type="EC" id="2.1.1.185" evidence="6"/>
<organism evidence="8 9">
    <name type="scientific">Usitatibacter rugosus</name>
    <dbReference type="NCBI Taxonomy" id="2732067"/>
    <lineage>
        <taxon>Bacteria</taxon>
        <taxon>Pseudomonadati</taxon>
        <taxon>Pseudomonadota</taxon>
        <taxon>Betaproteobacteria</taxon>
        <taxon>Nitrosomonadales</taxon>
        <taxon>Usitatibacteraceae</taxon>
        <taxon>Usitatibacter</taxon>
    </lineage>
</organism>
<dbReference type="Pfam" id="PF08032">
    <property type="entry name" value="SpoU_sub_bind"/>
    <property type="match status" value="1"/>
</dbReference>
<keyword evidence="1 6" id="KW-0963">Cytoplasm</keyword>
<keyword evidence="2 6" id="KW-0698">rRNA processing</keyword>
<dbReference type="PANTHER" id="PTHR46429">
    <property type="entry name" value="23S RRNA (GUANOSINE-2'-O-)-METHYLTRANSFERASE RLMB"/>
    <property type="match status" value="1"/>
</dbReference>
<protein>
    <recommendedName>
        <fullName evidence="6">23S rRNA (guanosine-2'-O-)-methyltransferase RlmB</fullName>
        <ecNumber evidence="6">2.1.1.185</ecNumber>
    </recommendedName>
    <alternativeName>
        <fullName evidence="6">23S rRNA (guanosine2251 2'-O)-methyltransferase</fullName>
    </alternativeName>
    <alternativeName>
        <fullName evidence="6">23S rRNA Gm2251 2'-O-methyltransferase</fullName>
    </alternativeName>
</protein>
<dbReference type="InterPro" id="IPR029026">
    <property type="entry name" value="tRNA_m1G_MTases_N"/>
</dbReference>
<comment type="similarity">
    <text evidence="6">Belongs to the class IV-like SAM-binding methyltransferase superfamily. RNA methyltransferase TrmH family. RlmB subfamily.</text>
</comment>
<keyword evidence="5 6" id="KW-0949">S-adenosyl-L-methionine</keyword>
<dbReference type="Proteomes" id="UP000501534">
    <property type="component" value="Chromosome"/>
</dbReference>
<dbReference type="GO" id="GO:0003723">
    <property type="term" value="F:RNA binding"/>
    <property type="evidence" value="ECO:0007669"/>
    <property type="project" value="InterPro"/>
</dbReference>
<dbReference type="NCBIfam" id="TIGR00186">
    <property type="entry name" value="rRNA_methyl_3"/>
    <property type="match status" value="1"/>
</dbReference>
<dbReference type="Gene3D" id="3.40.1280.10">
    <property type="match status" value="1"/>
</dbReference>
<proteinExistence type="inferred from homology"/>
<dbReference type="InterPro" id="IPR029028">
    <property type="entry name" value="Alpha/beta_knot_MTases"/>
</dbReference>
<keyword evidence="9" id="KW-1185">Reference proteome</keyword>
<dbReference type="GO" id="GO:0005829">
    <property type="term" value="C:cytosol"/>
    <property type="evidence" value="ECO:0007669"/>
    <property type="project" value="TreeGrafter"/>
</dbReference>
<dbReference type="InterPro" id="IPR001537">
    <property type="entry name" value="SpoU_MeTrfase"/>
</dbReference>
<dbReference type="InterPro" id="IPR004441">
    <property type="entry name" value="rRNA_MeTrfase_TrmH"/>
</dbReference>
<gene>
    <name evidence="8" type="primary">rlmB_2</name>
    <name evidence="6" type="synonym">rlmB</name>
    <name evidence="8" type="ORF">DSM104443_02815</name>
</gene>
<feature type="domain" description="RNA 2-O ribose methyltransferase substrate binding" evidence="7">
    <location>
        <begin position="1"/>
        <end position="77"/>
    </location>
</feature>
<dbReference type="InterPro" id="IPR029064">
    <property type="entry name" value="Ribosomal_eL30-like_sf"/>
</dbReference>
<keyword evidence="4 6" id="KW-0808">Transferase</keyword>
<dbReference type="SMART" id="SM00967">
    <property type="entry name" value="SpoU_sub_bind"/>
    <property type="match status" value="1"/>
</dbReference>